<evidence type="ECO:0000256" key="1">
    <source>
        <dbReference type="SAM" id="MobiDB-lite"/>
    </source>
</evidence>
<gene>
    <name evidence="2" type="ORF">SOCG_04041</name>
</gene>
<dbReference type="EMBL" id="KE503208">
    <property type="protein sequence ID" value="EPX70918.1"/>
    <property type="molecule type" value="Genomic_DNA"/>
</dbReference>
<feature type="region of interest" description="Disordered" evidence="1">
    <location>
        <begin position="1"/>
        <end position="114"/>
    </location>
</feature>
<dbReference type="eggNOG" id="KOG4843">
    <property type="taxonomic scope" value="Eukaryota"/>
</dbReference>
<evidence type="ECO:0000313" key="3">
    <source>
        <dbReference type="Proteomes" id="UP000016088"/>
    </source>
</evidence>
<dbReference type="Proteomes" id="UP000016088">
    <property type="component" value="Unassembled WGS sequence"/>
</dbReference>
<accession>S9PTU6</accession>
<dbReference type="SUPFAM" id="SSF69848">
    <property type="entry name" value="LCCL domain"/>
    <property type="match status" value="1"/>
</dbReference>
<dbReference type="GO" id="GO:0033698">
    <property type="term" value="C:Rpd3L complex"/>
    <property type="evidence" value="ECO:0007669"/>
    <property type="project" value="EnsemblFungi"/>
</dbReference>
<sequence>MENQQLDHTTGEEQHQEPSHEDSMHSTPKSEKAGFSVLSIGSILENPQSPKSPEGIESRQNDTESTHTETVPMATSTPTSSEKRPNNASPTDSIHSEKKPKVEKEEENQRENQQNFNKLSGTAESAATVPSHSDAALSSLAAAGSAPWPHSRVTYESSQNLDAGTQLPYAYPQIPVRQFVSPPINIDNSALNGFIERCMSSEKEPVAQFVYTPWFDLPLMYNAIGKFIRIEIDAKWLNAAINPRLGKRELWGTDVYTDDSDIVTMLAHCGYFSLFKPITKIAVVDLFILPPLLGYKGTRKNQIESRSWTSRQDGLSIKVKNQKWKSPKPSVFENTMHNMTLEQRLQARLELSRSSVFKI</sequence>
<dbReference type="GO" id="GO:0070210">
    <property type="term" value="C:Rpd3L-Expanded complex"/>
    <property type="evidence" value="ECO:0007669"/>
    <property type="project" value="EnsemblFungi"/>
</dbReference>
<proteinExistence type="predicted"/>
<dbReference type="InterPro" id="IPR013951">
    <property type="entry name" value="Rxt3"/>
</dbReference>
<feature type="compositionally biased region" description="Basic and acidic residues" evidence="1">
    <location>
        <begin position="9"/>
        <end position="32"/>
    </location>
</feature>
<dbReference type="AlphaFoldDB" id="S9PTU6"/>
<feature type="compositionally biased region" description="Basic and acidic residues" evidence="1">
    <location>
        <begin position="54"/>
        <end position="67"/>
    </location>
</feature>
<dbReference type="InterPro" id="IPR036609">
    <property type="entry name" value="LCCL_sf"/>
</dbReference>
<feature type="compositionally biased region" description="Polar residues" evidence="1">
    <location>
        <begin position="73"/>
        <end position="93"/>
    </location>
</feature>
<name>S9PTU6_SCHOY</name>
<protein>
    <submittedName>
        <fullName evidence="2">Transcriptional regulatory protein Rxt3</fullName>
    </submittedName>
</protein>
<feature type="compositionally biased region" description="Basic and acidic residues" evidence="1">
    <location>
        <begin position="94"/>
        <end position="110"/>
    </location>
</feature>
<dbReference type="HOGENOM" id="CLU_774233_0_0_1"/>
<dbReference type="RefSeq" id="XP_013020337.1">
    <property type="nucleotide sequence ID" value="XM_013164883.1"/>
</dbReference>
<reference evidence="2 3" key="1">
    <citation type="journal article" date="2011" name="Science">
        <title>Comparative functional genomics of the fission yeasts.</title>
        <authorList>
            <person name="Rhind N."/>
            <person name="Chen Z."/>
            <person name="Yassour M."/>
            <person name="Thompson D.A."/>
            <person name="Haas B.J."/>
            <person name="Habib N."/>
            <person name="Wapinski I."/>
            <person name="Roy S."/>
            <person name="Lin M.F."/>
            <person name="Heiman D.I."/>
            <person name="Young S.K."/>
            <person name="Furuya K."/>
            <person name="Guo Y."/>
            <person name="Pidoux A."/>
            <person name="Chen H.M."/>
            <person name="Robbertse B."/>
            <person name="Goldberg J.M."/>
            <person name="Aoki K."/>
            <person name="Bayne E.H."/>
            <person name="Berlin A.M."/>
            <person name="Desjardins C.A."/>
            <person name="Dobbs E."/>
            <person name="Dukaj L."/>
            <person name="Fan L."/>
            <person name="FitzGerald M.G."/>
            <person name="French C."/>
            <person name="Gujja S."/>
            <person name="Hansen K."/>
            <person name="Keifenheim D."/>
            <person name="Levin J.Z."/>
            <person name="Mosher R.A."/>
            <person name="Mueller C.A."/>
            <person name="Pfiffner J."/>
            <person name="Priest M."/>
            <person name="Russ C."/>
            <person name="Smialowska A."/>
            <person name="Swoboda P."/>
            <person name="Sykes S.M."/>
            <person name="Vaughn M."/>
            <person name="Vengrova S."/>
            <person name="Yoder R."/>
            <person name="Zeng Q."/>
            <person name="Allshire R."/>
            <person name="Baulcombe D."/>
            <person name="Birren B.W."/>
            <person name="Brown W."/>
            <person name="Ekwall K."/>
            <person name="Kellis M."/>
            <person name="Leatherwood J."/>
            <person name="Levin H."/>
            <person name="Margalit H."/>
            <person name="Martienssen R."/>
            <person name="Nieduszynski C.A."/>
            <person name="Spatafora J.W."/>
            <person name="Friedman N."/>
            <person name="Dalgaard J.Z."/>
            <person name="Baumann P."/>
            <person name="Niki H."/>
            <person name="Regev A."/>
            <person name="Nusbaum C."/>
        </authorList>
    </citation>
    <scope>NUCLEOTIDE SEQUENCE [LARGE SCALE GENOMIC DNA]</scope>
    <source>
        <strain evidence="3">yFS286</strain>
    </source>
</reference>
<dbReference type="GeneID" id="25033005"/>
<dbReference type="OMA" id="LAHCGYF"/>
<keyword evidence="3" id="KW-1185">Reference proteome</keyword>
<organism evidence="2 3">
    <name type="scientific">Schizosaccharomyces octosporus (strain yFS286)</name>
    <name type="common">Fission yeast</name>
    <name type="synonym">Octosporomyces octosporus</name>
    <dbReference type="NCBI Taxonomy" id="483514"/>
    <lineage>
        <taxon>Eukaryota</taxon>
        <taxon>Fungi</taxon>
        <taxon>Dikarya</taxon>
        <taxon>Ascomycota</taxon>
        <taxon>Taphrinomycotina</taxon>
        <taxon>Schizosaccharomycetes</taxon>
        <taxon>Schizosaccharomycetales</taxon>
        <taxon>Schizosaccharomycetaceae</taxon>
        <taxon>Schizosaccharomyces</taxon>
    </lineage>
</organism>
<dbReference type="Pfam" id="PF08642">
    <property type="entry name" value="Rxt3"/>
    <property type="match status" value="1"/>
</dbReference>
<dbReference type="OrthoDB" id="3596986at2759"/>
<dbReference type="Gene3D" id="2.170.130.20">
    <property type="entry name" value="LCCL-like domain"/>
    <property type="match status" value="1"/>
</dbReference>
<dbReference type="VEuPathDB" id="FungiDB:SOCG_04041"/>
<evidence type="ECO:0000313" key="2">
    <source>
        <dbReference type="EMBL" id="EPX70918.1"/>
    </source>
</evidence>